<feature type="domain" description="Methyltransferase type 11" evidence="1">
    <location>
        <begin position="35"/>
        <end position="117"/>
    </location>
</feature>
<dbReference type="GO" id="GO:0032259">
    <property type="term" value="P:methylation"/>
    <property type="evidence" value="ECO:0007669"/>
    <property type="project" value="UniProtKB-KW"/>
</dbReference>
<keyword evidence="2" id="KW-0489">Methyltransferase</keyword>
<dbReference type="SUPFAM" id="SSF53335">
    <property type="entry name" value="S-adenosyl-L-methionine-dependent methyltransferases"/>
    <property type="match status" value="1"/>
</dbReference>
<proteinExistence type="predicted"/>
<dbReference type="PANTHER" id="PTHR43591">
    <property type="entry name" value="METHYLTRANSFERASE"/>
    <property type="match status" value="1"/>
</dbReference>
<dbReference type="PANTHER" id="PTHR43591:SF24">
    <property type="entry name" value="2-METHOXY-6-POLYPRENYL-1,4-BENZOQUINOL METHYLASE, MITOCHONDRIAL"/>
    <property type="match status" value="1"/>
</dbReference>
<keyword evidence="2" id="KW-0808">Transferase</keyword>
<protein>
    <submittedName>
        <fullName evidence="2">Methyltransferase domain-containing protein</fullName>
    </submittedName>
</protein>
<dbReference type="RefSeq" id="WP_279527225.1">
    <property type="nucleotide sequence ID" value="NZ_CP122312.1"/>
</dbReference>
<dbReference type="Proteomes" id="UP001596447">
    <property type="component" value="Unassembled WGS sequence"/>
</dbReference>
<dbReference type="CDD" id="cd02440">
    <property type="entry name" value="AdoMet_MTases"/>
    <property type="match status" value="1"/>
</dbReference>
<gene>
    <name evidence="2" type="ORF">ACFQJ9_13655</name>
</gene>
<evidence type="ECO:0000259" key="1">
    <source>
        <dbReference type="Pfam" id="PF08241"/>
    </source>
</evidence>
<dbReference type="Pfam" id="PF08241">
    <property type="entry name" value="Methyltransf_11"/>
    <property type="match status" value="1"/>
</dbReference>
<dbReference type="InterPro" id="IPR029063">
    <property type="entry name" value="SAM-dependent_MTases_sf"/>
</dbReference>
<organism evidence="2 3">
    <name type="scientific">Halospeciosus flavus</name>
    <dbReference type="NCBI Taxonomy" id="3032283"/>
    <lineage>
        <taxon>Archaea</taxon>
        <taxon>Methanobacteriati</taxon>
        <taxon>Methanobacteriota</taxon>
        <taxon>Stenosarchaea group</taxon>
        <taxon>Halobacteria</taxon>
        <taxon>Halobacteriales</taxon>
        <taxon>Halobacteriaceae</taxon>
        <taxon>Halospeciosus</taxon>
    </lineage>
</organism>
<evidence type="ECO:0000313" key="3">
    <source>
        <dbReference type="Proteomes" id="UP001596447"/>
    </source>
</evidence>
<comment type="caution">
    <text evidence="2">The sequence shown here is derived from an EMBL/GenBank/DDBJ whole genome shotgun (WGS) entry which is preliminary data.</text>
</comment>
<dbReference type="GO" id="GO:0008168">
    <property type="term" value="F:methyltransferase activity"/>
    <property type="evidence" value="ECO:0007669"/>
    <property type="project" value="UniProtKB-KW"/>
</dbReference>
<reference evidence="2 3" key="1">
    <citation type="journal article" date="2019" name="Int. J. Syst. Evol. Microbiol.">
        <title>The Global Catalogue of Microorganisms (GCM) 10K type strain sequencing project: providing services to taxonomists for standard genome sequencing and annotation.</title>
        <authorList>
            <consortium name="The Broad Institute Genomics Platform"/>
            <consortium name="The Broad Institute Genome Sequencing Center for Infectious Disease"/>
            <person name="Wu L."/>
            <person name="Ma J."/>
        </authorList>
    </citation>
    <scope>NUCLEOTIDE SEQUENCE [LARGE SCALE GENOMIC DNA]</scope>
    <source>
        <strain evidence="2 3">XZGYJ-43</strain>
    </source>
</reference>
<evidence type="ECO:0000313" key="2">
    <source>
        <dbReference type="EMBL" id="MFC7200445.1"/>
    </source>
</evidence>
<keyword evidence="3" id="KW-1185">Reference proteome</keyword>
<dbReference type="AlphaFoldDB" id="A0ABD5Z5K6"/>
<name>A0ABD5Z5K6_9EURY</name>
<dbReference type="Gene3D" id="3.40.50.150">
    <property type="entry name" value="Vaccinia Virus protein VP39"/>
    <property type="match status" value="1"/>
</dbReference>
<accession>A0ABD5Z5K6</accession>
<dbReference type="InterPro" id="IPR013216">
    <property type="entry name" value="Methyltransf_11"/>
</dbReference>
<sequence length="265" mass="29366">MRRFSAAYLSETRRGMWEDRDPLEDLSLADRERVLDVGCGTGELTRVLREEAGEETEIVGLDADTDLLAHVDAADHRVAGDATRLPFPDDYFDLVVCQALLINLPDPAAAVEEFARVSSDLVSAIEPDNSAVLVESTVEAESPLARRARDVYIEGVETDVTLGASAVDVFEEVGLDHVHSRRYEYTRSVEPPYSGAAVEAAQQKATGSRLDQQRQTLRKGGLSEVELDELRQQWREMGREVVEQMQAGEYARQSVTPFFVTVGHV</sequence>
<dbReference type="EMBL" id="JBHTAR010000011">
    <property type="protein sequence ID" value="MFC7200445.1"/>
    <property type="molecule type" value="Genomic_DNA"/>
</dbReference>